<dbReference type="EMBL" id="CAJOBA010034147">
    <property type="protein sequence ID" value="CAF3978886.1"/>
    <property type="molecule type" value="Genomic_DNA"/>
</dbReference>
<dbReference type="AlphaFoldDB" id="A0A8S2MY06"/>
<dbReference type="Proteomes" id="UP000682733">
    <property type="component" value="Unassembled WGS sequence"/>
</dbReference>
<protein>
    <submittedName>
        <fullName evidence="3">Uncharacterized protein</fullName>
    </submittedName>
</protein>
<keyword evidence="1" id="KW-0175">Coiled coil</keyword>
<gene>
    <name evidence="2" type="ORF">OVA965_LOCUS22394</name>
    <name evidence="3" type="ORF">TMI583_LOCUS23108</name>
</gene>
<organism evidence="3 4">
    <name type="scientific">Didymodactylos carnosus</name>
    <dbReference type="NCBI Taxonomy" id="1234261"/>
    <lineage>
        <taxon>Eukaryota</taxon>
        <taxon>Metazoa</taxon>
        <taxon>Spiralia</taxon>
        <taxon>Gnathifera</taxon>
        <taxon>Rotifera</taxon>
        <taxon>Eurotatoria</taxon>
        <taxon>Bdelloidea</taxon>
        <taxon>Philodinida</taxon>
        <taxon>Philodinidae</taxon>
        <taxon>Didymodactylos</taxon>
    </lineage>
</organism>
<dbReference type="Proteomes" id="UP000677228">
    <property type="component" value="Unassembled WGS sequence"/>
</dbReference>
<dbReference type="Gene3D" id="3.30.70.1820">
    <property type="entry name" value="L1 transposable element, RRM domain"/>
    <property type="match status" value="1"/>
</dbReference>
<comment type="caution">
    <text evidence="3">The sequence shown here is derived from an EMBL/GenBank/DDBJ whole genome shotgun (WGS) entry which is preliminary data.</text>
</comment>
<name>A0A8S2MY06_9BILA</name>
<accession>A0A8S2MY06</accession>
<reference evidence="3" key="1">
    <citation type="submission" date="2021-02" db="EMBL/GenBank/DDBJ databases">
        <authorList>
            <person name="Nowell W R."/>
        </authorList>
    </citation>
    <scope>NUCLEOTIDE SEQUENCE</scope>
</reference>
<dbReference type="EMBL" id="CAJNOK010012623">
    <property type="protein sequence ID" value="CAF1167388.1"/>
    <property type="molecule type" value="Genomic_DNA"/>
</dbReference>
<evidence type="ECO:0000256" key="1">
    <source>
        <dbReference type="SAM" id="Coils"/>
    </source>
</evidence>
<evidence type="ECO:0000313" key="3">
    <source>
        <dbReference type="EMBL" id="CAF3978886.1"/>
    </source>
</evidence>
<feature type="coiled-coil region" evidence="1">
    <location>
        <begin position="54"/>
        <end position="81"/>
    </location>
</feature>
<sequence length="230" mass="26833">MYRTSSDRKNILINQKKKMQNQNSSPSSSADLDSKLTSIITNILNNPIFIKSIVDQVKEHLTQIQETVAKHTDEITELQLKSNDMEQYDRRLNILVHGIPEKDGEITNDLFIDMCDSIQVNIKQTDISTSHRLGKKCVDKNRPIICRLLRYDTRKELFSNKNKLKQTENYKRVSIVEDLTNYNLQLFKRARLILVKNNVYTLNGRIWYSTPSGKIIIRSDYDIEQAKLEN</sequence>
<proteinExistence type="predicted"/>
<evidence type="ECO:0000313" key="4">
    <source>
        <dbReference type="Proteomes" id="UP000682733"/>
    </source>
</evidence>
<evidence type="ECO:0000313" key="2">
    <source>
        <dbReference type="EMBL" id="CAF1167388.1"/>
    </source>
</evidence>